<dbReference type="Gene3D" id="3.90.1640.10">
    <property type="entry name" value="inorganic pyrophosphatase (n-terminal core)"/>
    <property type="match status" value="1"/>
</dbReference>
<dbReference type="Proteomes" id="UP001056756">
    <property type="component" value="Chromosome"/>
</dbReference>
<organism evidence="3 4">
    <name type="scientific">Candidatus Pristimantibacillus lignocellulolyticus</name>
    <dbReference type="NCBI Taxonomy" id="2994561"/>
    <lineage>
        <taxon>Bacteria</taxon>
        <taxon>Bacillati</taxon>
        <taxon>Bacillota</taxon>
        <taxon>Bacilli</taxon>
        <taxon>Bacillales</taxon>
        <taxon>Paenibacillaceae</taxon>
        <taxon>Candidatus Pristimantibacillus</taxon>
    </lineage>
</organism>
<dbReference type="InterPro" id="IPR003156">
    <property type="entry name" value="DHHA1_dom"/>
</dbReference>
<evidence type="ECO:0000259" key="1">
    <source>
        <dbReference type="Pfam" id="PF01368"/>
    </source>
</evidence>
<reference evidence="3" key="1">
    <citation type="submission" date="2022-05" db="EMBL/GenBank/DDBJ databases">
        <title>Novel bacterial taxa in a minimal lignocellulolytic consortium and its capacity to transform plastics disclosed by genome-resolved metagenomics.</title>
        <authorList>
            <person name="Rodriguez C.A.D."/>
            <person name="Diaz-Garcia L."/>
            <person name="Herrera K."/>
            <person name="Tarazona N.A."/>
            <person name="Sproer C."/>
            <person name="Overmann J."/>
            <person name="Jimenez D.J."/>
        </authorList>
    </citation>
    <scope>NUCLEOTIDE SEQUENCE</scope>
    <source>
        <strain evidence="3">MAG5</strain>
    </source>
</reference>
<protein>
    <submittedName>
        <fullName evidence="3">Bifunctional oligoribonuclease/PAP phosphatase NrnA</fullName>
    </submittedName>
</protein>
<dbReference type="InterPro" id="IPR038763">
    <property type="entry name" value="DHH_sf"/>
</dbReference>
<gene>
    <name evidence="3" type="ORF">NAG76_16670</name>
</gene>
<proteinExistence type="predicted"/>
<dbReference type="PANTHER" id="PTHR47618">
    <property type="entry name" value="BIFUNCTIONAL OLIGORIBONUCLEASE AND PAP PHOSPHATASE NRNA"/>
    <property type="match status" value="1"/>
</dbReference>
<sequence>MSTSLSYHEQLDGAIAFIQRYNSFLVVAHEQPDGDAISSCSAMSWLLEQYNKQVIIINESELPGRLSYLYQYDNIKRFNREASLQFDAVIALDCADYSRLGEVRTLFTAEVTPLLNIDHHPTNNEFGTLNIIRPHAAATVEIIYELIKYANLTPNLPCAIALYTGLLTDTGGFRYSNTSPEVMAMASELLALGVSAYELADHLLEKMTYARLKLLQTLLARISFSEDQRIGWVSVMHDDLAICGAVPEDLEGIVNYVLNVDSVEVGILFKQNQSGIVKASIRSAGKVDVATIAHSFGGGGHVRAAGCKMDEDMNKSIETLVGAIRKALT</sequence>
<dbReference type="KEGG" id="plig:NAG76_16670"/>
<accession>A0A9J6ZBQ6</accession>
<dbReference type="AlphaFoldDB" id="A0A9J6ZBQ6"/>
<evidence type="ECO:0000259" key="2">
    <source>
        <dbReference type="Pfam" id="PF02272"/>
    </source>
</evidence>
<name>A0A9J6ZBQ6_9BACL</name>
<dbReference type="Pfam" id="PF02272">
    <property type="entry name" value="DHHA1"/>
    <property type="match status" value="1"/>
</dbReference>
<dbReference type="EMBL" id="CP097899">
    <property type="protein sequence ID" value="URN93452.1"/>
    <property type="molecule type" value="Genomic_DNA"/>
</dbReference>
<dbReference type="PANTHER" id="PTHR47618:SF1">
    <property type="entry name" value="BIFUNCTIONAL OLIGORIBONUCLEASE AND PAP PHOSPHATASE NRNA"/>
    <property type="match status" value="1"/>
</dbReference>
<dbReference type="InterPro" id="IPR001667">
    <property type="entry name" value="DDH_dom"/>
</dbReference>
<dbReference type="InterPro" id="IPR051319">
    <property type="entry name" value="Oligoribo/pAp-PDE_c-di-AMP_PDE"/>
</dbReference>
<feature type="domain" description="DDH" evidence="1">
    <location>
        <begin position="24"/>
        <end position="165"/>
    </location>
</feature>
<dbReference type="Gene3D" id="3.10.310.30">
    <property type="match status" value="1"/>
</dbReference>
<feature type="domain" description="DHHA1" evidence="2">
    <location>
        <begin position="247"/>
        <end position="321"/>
    </location>
</feature>
<evidence type="ECO:0000313" key="4">
    <source>
        <dbReference type="Proteomes" id="UP001056756"/>
    </source>
</evidence>
<evidence type="ECO:0000313" key="3">
    <source>
        <dbReference type="EMBL" id="URN93452.1"/>
    </source>
</evidence>
<dbReference type="GO" id="GO:0003676">
    <property type="term" value="F:nucleic acid binding"/>
    <property type="evidence" value="ECO:0007669"/>
    <property type="project" value="InterPro"/>
</dbReference>
<dbReference type="Pfam" id="PF01368">
    <property type="entry name" value="DHH"/>
    <property type="match status" value="1"/>
</dbReference>
<dbReference type="SUPFAM" id="SSF64182">
    <property type="entry name" value="DHH phosphoesterases"/>
    <property type="match status" value="1"/>
</dbReference>